<proteinExistence type="predicted"/>
<feature type="transmembrane region" description="Helical" evidence="1">
    <location>
        <begin position="119"/>
        <end position="140"/>
    </location>
</feature>
<feature type="transmembrane region" description="Helical" evidence="1">
    <location>
        <begin position="152"/>
        <end position="170"/>
    </location>
</feature>
<feature type="transmembrane region" description="Helical" evidence="1">
    <location>
        <begin position="342"/>
        <end position="360"/>
    </location>
</feature>
<feature type="transmembrane region" description="Helical" evidence="1">
    <location>
        <begin position="312"/>
        <end position="330"/>
    </location>
</feature>
<dbReference type="EMBL" id="BQXO01000005">
    <property type="protein sequence ID" value="GKT06356.1"/>
    <property type="molecule type" value="Genomic_DNA"/>
</dbReference>
<feature type="transmembrane region" description="Helical" evidence="1">
    <location>
        <begin position="281"/>
        <end position="300"/>
    </location>
</feature>
<accession>A0ABQ5JT38</accession>
<keyword evidence="1" id="KW-1133">Transmembrane helix</keyword>
<name>A0ABQ5JT38_9LACO</name>
<keyword evidence="1" id="KW-0812">Transmembrane</keyword>
<keyword evidence="1" id="KW-0472">Membrane</keyword>
<protein>
    <recommendedName>
        <fullName evidence="4">Membrane protein 6-pyruvoyl-tetrahydropterin synthase-related domain-containing protein</fullName>
    </recommendedName>
</protein>
<sequence>MDYRASLAQQQQAYVKTAGFYGWLRQHRRLWLWLTFISVALVIELPFLLNNQLFGGWDQQFHVNRIEELYRAAQQGAWHNAISTFTFRQAGLGIQIFYPYLFLYPYALLRLLGVPGISALYLGNLLYIILGCWIAYWCMLKFLQVRQARRPIMGAYLFAVLYNLSGYLVFNEMVRFDLPEAQSMMWYPLLFLGLYLTLKRHRYAWLLTTLGAVMLVYTHVLSAALAAGMVIVVLALGWRDLRDGRTWVDLTLTGLATLVVSLPELLPMLKTSQAVTIASPKLGSMAGQAISPLVAVGYGFGNVTKTGLLTHGVTLGTIVLVALVATWVGFRHLDRFGRTMTTLNTLLFWATTKLFPWQLFEHTPVRILQHPWRFYTFISFFTLVVFVLMVDQVQLRQSWRRVIVGGAMLLTLVTSIATVAVSKPVVTASGYHHFATSARYFDYAPKRSLPYLTEIYQHQAVISQGKQVITKKTVTLMPRPDGTKMVIPTIAQGHQIDLPFFNYGTGYRVTTDQGIRLRPQISKRGTIQVTLPRQTRFVTIQY</sequence>
<reference evidence="2 3" key="1">
    <citation type="submission" date="2022-03" db="EMBL/GenBank/DDBJ databases">
        <title>Draft genome sequence of Furfurilactobacillus curtus JCM 31185.</title>
        <authorList>
            <person name="Suzuki S."/>
            <person name="Endo A."/>
            <person name="Kajikawa A."/>
        </authorList>
    </citation>
    <scope>NUCLEOTIDE SEQUENCE [LARGE SCALE GENOMIC DNA]</scope>
    <source>
        <strain evidence="2 3">JCM 31185</strain>
    </source>
</reference>
<feature type="transmembrane region" description="Helical" evidence="1">
    <location>
        <begin position="30"/>
        <end position="49"/>
    </location>
</feature>
<feature type="transmembrane region" description="Helical" evidence="1">
    <location>
        <begin position="250"/>
        <end position="269"/>
    </location>
</feature>
<gene>
    <name evidence="2" type="ORF">JCM31185_16430</name>
</gene>
<evidence type="ECO:0008006" key="4">
    <source>
        <dbReference type="Google" id="ProtNLM"/>
    </source>
</evidence>
<comment type="caution">
    <text evidence="2">The sequence shown here is derived from an EMBL/GenBank/DDBJ whole genome shotgun (WGS) entry which is preliminary data.</text>
</comment>
<dbReference type="RefSeq" id="WP_407884434.1">
    <property type="nucleotide sequence ID" value="NZ_BQXO01000005.1"/>
</dbReference>
<feature type="transmembrane region" description="Helical" evidence="1">
    <location>
        <begin position="372"/>
        <end position="390"/>
    </location>
</feature>
<evidence type="ECO:0000256" key="1">
    <source>
        <dbReference type="SAM" id="Phobius"/>
    </source>
</evidence>
<feature type="transmembrane region" description="Helical" evidence="1">
    <location>
        <begin position="182"/>
        <end position="198"/>
    </location>
</feature>
<feature type="transmembrane region" description="Helical" evidence="1">
    <location>
        <begin position="402"/>
        <end position="421"/>
    </location>
</feature>
<evidence type="ECO:0000313" key="2">
    <source>
        <dbReference type="EMBL" id="GKT06356.1"/>
    </source>
</evidence>
<evidence type="ECO:0000313" key="3">
    <source>
        <dbReference type="Proteomes" id="UP001628078"/>
    </source>
</evidence>
<organism evidence="2 3">
    <name type="scientific">Furfurilactobacillus curtus</name>
    <dbReference type="NCBI Taxonomy" id="1746200"/>
    <lineage>
        <taxon>Bacteria</taxon>
        <taxon>Bacillati</taxon>
        <taxon>Bacillota</taxon>
        <taxon>Bacilli</taxon>
        <taxon>Lactobacillales</taxon>
        <taxon>Lactobacillaceae</taxon>
        <taxon>Furfurilactobacillus</taxon>
    </lineage>
</organism>
<keyword evidence="3" id="KW-1185">Reference proteome</keyword>
<dbReference type="Proteomes" id="UP001628078">
    <property type="component" value="Unassembled WGS sequence"/>
</dbReference>
<feature type="transmembrane region" description="Helical" evidence="1">
    <location>
        <begin position="205"/>
        <end position="238"/>
    </location>
</feature>